<organism evidence="1 2">
    <name type="scientific">Vibrio rotiferianus</name>
    <dbReference type="NCBI Taxonomy" id="190895"/>
    <lineage>
        <taxon>Bacteria</taxon>
        <taxon>Pseudomonadati</taxon>
        <taxon>Pseudomonadota</taxon>
        <taxon>Gammaproteobacteria</taxon>
        <taxon>Vibrionales</taxon>
        <taxon>Vibrionaceae</taxon>
        <taxon>Vibrio</taxon>
    </lineage>
</organism>
<keyword evidence="2" id="KW-1185">Reference proteome</keyword>
<evidence type="ECO:0000313" key="2">
    <source>
        <dbReference type="Proteomes" id="UP000180133"/>
    </source>
</evidence>
<gene>
    <name evidence="1" type="ORF">BI375_23200</name>
</gene>
<accession>A0ABX3D570</accession>
<protein>
    <submittedName>
        <fullName evidence="1">Uncharacterized protein</fullName>
    </submittedName>
</protein>
<dbReference type="Proteomes" id="UP000180133">
    <property type="component" value="Unassembled WGS sequence"/>
</dbReference>
<sequence length="90" mass="10203">MSAEEIMNLAKKKQYEKAYFVGKRYLEKSPNNVEVVEALKVVSSDLRSRCMDLAYKKADHTSAYFKVAGLLEKVNQLTNQDLYGNVIIPG</sequence>
<name>A0ABX3D570_9VIBR</name>
<reference evidence="1 2" key="1">
    <citation type="submission" date="2016-09" db="EMBL/GenBank/DDBJ databases">
        <title>Isolation, identification and antibiotic sensitivity analysis of bacterial pathogen from juvenile Hippocampus erectus with tail-rotted disease.</title>
        <authorList>
            <person name="Yang Q."/>
        </authorList>
    </citation>
    <scope>NUCLEOTIDE SEQUENCE [LARGE SCALE GENOMIC DNA]</scope>
    <source>
        <strain evidence="1 2">HM-10</strain>
    </source>
</reference>
<evidence type="ECO:0000313" key="1">
    <source>
        <dbReference type="EMBL" id="OHY90372.1"/>
    </source>
</evidence>
<comment type="caution">
    <text evidence="1">The sequence shown here is derived from an EMBL/GenBank/DDBJ whole genome shotgun (WGS) entry which is preliminary data.</text>
</comment>
<proteinExistence type="predicted"/>
<dbReference type="EMBL" id="MKFT01000033">
    <property type="protein sequence ID" value="OHY90372.1"/>
    <property type="molecule type" value="Genomic_DNA"/>
</dbReference>
<dbReference type="RefSeq" id="WP_009698352.1">
    <property type="nucleotide sequence ID" value="NZ_KV861344.1"/>
</dbReference>